<dbReference type="STRING" id="414004.CENSYa_1771"/>
<dbReference type="GO" id="GO:0008998">
    <property type="term" value="F:ribonucleoside-triphosphate reductase (thioredoxin) activity"/>
    <property type="evidence" value="ECO:0007669"/>
    <property type="project" value="UniProtKB-EC"/>
</dbReference>
<gene>
    <name evidence="1" type="ordered locus">CENSYa_1771</name>
</gene>
<dbReference type="Proteomes" id="UP000000758">
    <property type="component" value="Chromosome"/>
</dbReference>
<dbReference type="Gene3D" id="3.20.70.20">
    <property type="match status" value="1"/>
</dbReference>
<dbReference type="PANTHER" id="PTHR21075">
    <property type="entry name" value="ANAEROBIC RIBONUCLEOSIDE-TRIPHOSPHATE REDUCTASE"/>
    <property type="match status" value="1"/>
</dbReference>
<dbReference type="KEGG" id="csy:CENSYa_1771"/>
<dbReference type="GO" id="GO:0006260">
    <property type="term" value="P:DNA replication"/>
    <property type="evidence" value="ECO:0007669"/>
    <property type="project" value="InterPro"/>
</dbReference>
<dbReference type="GO" id="GO:0031250">
    <property type="term" value="C:anaerobic ribonucleoside-triphosphate reductase complex"/>
    <property type="evidence" value="ECO:0007669"/>
    <property type="project" value="TreeGrafter"/>
</dbReference>
<reference evidence="1 2" key="1">
    <citation type="journal article" date="2006" name="Proc. Natl. Acad. Sci. U.S.A.">
        <title>Genomic analysis of the uncultivated marine crenarchaeote Cenarchaeum symbiosum.</title>
        <authorList>
            <person name="Hallam S.J."/>
            <person name="Konstantinidis K.T."/>
            <person name="Putnam N."/>
            <person name="Schleper C."/>
            <person name="Watanabe Y."/>
            <person name="Sugahara J."/>
            <person name="Preston C."/>
            <person name="de la Torre J."/>
            <person name="Richardson P.M."/>
            <person name="DeLong E.F."/>
        </authorList>
    </citation>
    <scope>NUCLEOTIDE SEQUENCE [LARGE SCALE GENOMIC DNA]</scope>
    <source>
        <strain evidence="2">A</strain>
    </source>
</reference>
<organism evidence="1 2">
    <name type="scientific">Cenarchaeum symbiosum (strain A)</name>
    <dbReference type="NCBI Taxonomy" id="414004"/>
    <lineage>
        <taxon>Archaea</taxon>
        <taxon>Nitrososphaerota</taxon>
        <taxon>Candidatus Cenarchaeales</taxon>
        <taxon>Candidatus Cenarchaeaceae</taxon>
        <taxon>Candidatus Cenarchaeum</taxon>
    </lineage>
</organism>
<dbReference type="GO" id="GO:0004748">
    <property type="term" value="F:ribonucleoside-diphosphate reductase activity, thioredoxin disulfide as acceptor"/>
    <property type="evidence" value="ECO:0007669"/>
    <property type="project" value="TreeGrafter"/>
</dbReference>
<protein>
    <submittedName>
        <fullName evidence="1">Oxygen-sensitive ribonucleoside-triphosphate reductase</fullName>
        <ecNumber evidence="1">1.17.4.2</ecNumber>
    </submittedName>
</protein>
<proteinExistence type="predicted"/>
<evidence type="ECO:0000313" key="1">
    <source>
        <dbReference type="EMBL" id="ABK78381.1"/>
    </source>
</evidence>
<sequence length="184" mass="19853">MQRGSVTLTVNLVGLREAVFNVLGYENDKAGREILHKVVETAVDVAKKKGKELGDDVRISMTEGGGASRFAVLDGEKYGKNSALKTVETYSEGVVLDSGEQYTAKSDGIAECNRLSKMLNGGLLVMLPLDRDADDGKIREVLERTAGLIARFRPVKPVSICGGCGYKDGRLEGRCPRCKSSNIL</sequence>
<evidence type="ECO:0000313" key="2">
    <source>
        <dbReference type="Proteomes" id="UP000000758"/>
    </source>
</evidence>
<dbReference type="InterPro" id="IPR012833">
    <property type="entry name" value="NrdD"/>
</dbReference>
<name>A0RYG4_CENSY</name>
<dbReference type="PANTHER" id="PTHR21075:SF0">
    <property type="entry name" value="ANAEROBIC RIBONUCLEOSIDE-TRIPHOSPHATE REDUCTASE"/>
    <property type="match status" value="1"/>
</dbReference>
<dbReference type="AlphaFoldDB" id="A0RYG4"/>
<accession>A0RYG4</accession>
<dbReference type="Pfam" id="PF13597">
    <property type="entry name" value="NRDD"/>
    <property type="match status" value="1"/>
</dbReference>
<dbReference type="SUPFAM" id="SSF51998">
    <property type="entry name" value="PFL-like glycyl radical enzymes"/>
    <property type="match status" value="1"/>
</dbReference>
<keyword evidence="1" id="KW-0560">Oxidoreductase</keyword>
<dbReference type="EnsemblBacteria" id="ABK78381">
    <property type="protein sequence ID" value="ABK78381"/>
    <property type="gene ID" value="CENSYa_1771"/>
</dbReference>
<keyword evidence="2" id="KW-1185">Reference proteome</keyword>
<dbReference type="EMBL" id="DP000238">
    <property type="protein sequence ID" value="ABK78381.1"/>
    <property type="molecule type" value="Genomic_DNA"/>
</dbReference>
<dbReference type="HOGENOM" id="CLU_1465034_0_0_2"/>
<dbReference type="GO" id="GO:0009265">
    <property type="term" value="P:2'-deoxyribonucleotide biosynthetic process"/>
    <property type="evidence" value="ECO:0007669"/>
    <property type="project" value="TreeGrafter"/>
</dbReference>
<dbReference type="EC" id="1.17.4.2" evidence="1"/>